<dbReference type="OrthoDB" id="6057827at2"/>
<evidence type="ECO:0000259" key="2">
    <source>
        <dbReference type="Pfam" id="PF14534"/>
    </source>
</evidence>
<accession>A0A1N6K3K1</accession>
<dbReference type="InterPro" id="IPR032710">
    <property type="entry name" value="NTF2-like_dom_sf"/>
</dbReference>
<dbReference type="Pfam" id="PF14534">
    <property type="entry name" value="DUF4440"/>
    <property type="match status" value="2"/>
</dbReference>
<keyword evidence="3" id="KW-0413">Isomerase</keyword>
<dbReference type="Gene3D" id="3.10.450.50">
    <property type="match status" value="2"/>
</dbReference>
<dbReference type="SUPFAM" id="SSF54427">
    <property type="entry name" value="NTF2-like"/>
    <property type="match status" value="2"/>
</dbReference>
<feature type="signal peptide" evidence="1">
    <location>
        <begin position="1"/>
        <end position="21"/>
    </location>
</feature>
<dbReference type="EMBL" id="FSRA01000002">
    <property type="protein sequence ID" value="SIO50907.1"/>
    <property type="molecule type" value="Genomic_DNA"/>
</dbReference>
<proteinExistence type="predicted"/>
<evidence type="ECO:0000313" key="4">
    <source>
        <dbReference type="Proteomes" id="UP000185003"/>
    </source>
</evidence>
<feature type="domain" description="DUF4440" evidence="2">
    <location>
        <begin position="187"/>
        <end position="288"/>
    </location>
</feature>
<dbReference type="STRING" id="536979.SAMN04488055_4973"/>
<dbReference type="RefSeq" id="WP_074242242.1">
    <property type="nucleotide sequence ID" value="NZ_FSRA01000002.1"/>
</dbReference>
<feature type="chain" id="PRO_5012207294" evidence="1">
    <location>
        <begin position="22"/>
        <end position="300"/>
    </location>
</feature>
<name>A0A1N6K3K1_9BACT</name>
<evidence type="ECO:0000313" key="3">
    <source>
        <dbReference type="EMBL" id="SIO50907.1"/>
    </source>
</evidence>
<protein>
    <submittedName>
        <fullName evidence="3">Ketosteroid isomerase homolog</fullName>
    </submittedName>
</protein>
<gene>
    <name evidence="3" type="ORF">SAMN04488055_4973</name>
</gene>
<reference evidence="4" key="1">
    <citation type="submission" date="2016-11" db="EMBL/GenBank/DDBJ databases">
        <authorList>
            <person name="Varghese N."/>
            <person name="Submissions S."/>
        </authorList>
    </citation>
    <scope>NUCLEOTIDE SEQUENCE [LARGE SCALE GENOMIC DNA]</scope>
    <source>
        <strain evidence="4">DSM 24787</strain>
    </source>
</reference>
<dbReference type="Proteomes" id="UP000185003">
    <property type="component" value="Unassembled WGS sequence"/>
</dbReference>
<dbReference type="AlphaFoldDB" id="A0A1N6K3K1"/>
<dbReference type="GO" id="GO:0016853">
    <property type="term" value="F:isomerase activity"/>
    <property type="evidence" value="ECO:0007669"/>
    <property type="project" value="UniProtKB-KW"/>
</dbReference>
<keyword evidence="4" id="KW-1185">Reference proteome</keyword>
<organism evidence="3 4">
    <name type="scientific">Chitinophaga niabensis</name>
    <dbReference type="NCBI Taxonomy" id="536979"/>
    <lineage>
        <taxon>Bacteria</taxon>
        <taxon>Pseudomonadati</taxon>
        <taxon>Bacteroidota</taxon>
        <taxon>Chitinophagia</taxon>
        <taxon>Chitinophagales</taxon>
        <taxon>Chitinophagaceae</taxon>
        <taxon>Chitinophaga</taxon>
    </lineage>
</organism>
<evidence type="ECO:0000256" key="1">
    <source>
        <dbReference type="SAM" id="SignalP"/>
    </source>
</evidence>
<keyword evidence="1" id="KW-0732">Signal</keyword>
<feature type="domain" description="DUF4440" evidence="2">
    <location>
        <begin position="28"/>
        <end position="130"/>
    </location>
</feature>
<dbReference type="InterPro" id="IPR027843">
    <property type="entry name" value="DUF4440"/>
</dbReference>
<sequence>MYLSKWLFPALFICFLSPARAADPRERIEALNQQFAKALEKGDVSAMMRYYAADAVSMPEHHPTLFNRAAITQYFQQWLKATSGNRYQRTIYSIKAADGYLLESGTYTHDFTQPGQQPFRYAGKYVHIWRIGKKQELTLVSEIWGAAAGFDHAALPLLSPPPTPLQITPIKPADSALARTINTNNAAIAQLVKDRNGAAFSEYYTDDAIYMPYYMPMVIGKDSIHQYYVIHEDPNVGIDTVRINISRILPAGDYVLVNGYYCVNWRAGGNSGLVTGKSINIWKKEPDGKLRLYWQMTNHD</sequence>